<accession>A0A8H5TDC9</accession>
<proteinExistence type="predicted"/>
<dbReference type="EMBL" id="JAAGWQ010000099">
    <property type="protein sequence ID" value="KAF5667808.1"/>
    <property type="molecule type" value="Genomic_DNA"/>
</dbReference>
<dbReference type="PANTHER" id="PTHR43708:SF1">
    <property type="entry name" value="GALACTOSE_LACTOSE METABOLISM REGULATORY PROTEIN GAL80"/>
    <property type="match status" value="1"/>
</dbReference>
<keyword evidence="4" id="KW-1185">Reference proteome</keyword>
<evidence type="ECO:0000313" key="3">
    <source>
        <dbReference type="EMBL" id="KAF5667808.1"/>
    </source>
</evidence>
<dbReference type="AlphaFoldDB" id="A0A8H5TDC9"/>
<dbReference type="InterPro" id="IPR055080">
    <property type="entry name" value="Gal80p-like_C"/>
</dbReference>
<protein>
    <submittedName>
        <fullName evidence="3">GAL80-like transcription co-repressor</fullName>
    </submittedName>
</protein>
<gene>
    <name evidence="3" type="ORF">FHETE_5577</name>
</gene>
<evidence type="ECO:0000313" key="4">
    <source>
        <dbReference type="Proteomes" id="UP000567885"/>
    </source>
</evidence>
<dbReference type="PANTHER" id="PTHR43708">
    <property type="entry name" value="CONSERVED EXPRESSED OXIDOREDUCTASE (EUROFUNG)"/>
    <property type="match status" value="1"/>
</dbReference>
<dbReference type="Pfam" id="PF22685">
    <property type="entry name" value="Gal80p_C-like"/>
    <property type="match status" value="1"/>
</dbReference>
<sequence length="400" mass="43869">MAPIRTAIVGLSSSAKTSWASNAHLPYLLSSRGRSKYQIVALQNSSVEAAQRAIAHYNLPPETKAYGSPDDLAKDTEVELVVVATRVDVHQSSALPSVKAGKTVYSEWPLAQDAQHARELATVAKENGVKTLVGLQGRFAPPIVKIRDLVKEGRIGKILSSELHAAGGTNDRDILPSSLQYFTERAVGGNIFTIGLGHSESKKRIHAIQVLTSPVFDQFQYILGDITSFKGRLHNQRPNVRVRDSTTNEITSTTTSNVPDIIFATGTLKESKIAQKDASVLIRFRRGQPFPGDPHLTITINGEKGEIRLRVLGGTALHATSYSKPVVIEVHDFVTDSVEEVDWKWQDWQEELPIVSRSVANVYDSFADGNGEGLVSFEDALLRHEQLEGLLKEWDADSSE</sequence>
<dbReference type="Proteomes" id="UP000567885">
    <property type="component" value="Unassembled WGS sequence"/>
</dbReference>
<feature type="domain" description="Gal80p-like C-terminal" evidence="2">
    <location>
        <begin position="141"/>
        <end position="310"/>
    </location>
</feature>
<dbReference type="InterPro" id="IPR000683">
    <property type="entry name" value="Gfo/Idh/MocA-like_OxRdtase_N"/>
</dbReference>
<comment type="caution">
    <text evidence="3">The sequence shown here is derived from an EMBL/GenBank/DDBJ whole genome shotgun (WGS) entry which is preliminary data.</text>
</comment>
<dbReference type="SUPFAM" id="SSF51735">
    <property type="entry name" value="NAD(P)-binding Rossmann-fold domains"/>
    <property type="match status" value="1"/>
</dbReference>
<reference evidence="3 4" key="1">
    <citation type="submission" date="2020-05" db="EMBL/GenBank/DDBJ databases">
        <title>Identification and distribution of gene clusters putatively required for synthesis of sphingolipid metabolism inhibitors in phylogenetically diverse species of the filamentous fungus Fusarium.</title>
        <authorList>
            <person name="Kim H.-S."/>
            <person name="Busman M."/>
            <person name="Brown D.W."/>
            <person name="Divon H."/>
            <person name="Uhlig S."/>
            <person name="Proctor R.H."/>
        </authorList>
    </citation>
    <scope>NUCLEOTIDE SEQUENCE [LARGE SCALE GENOMIC DNA]</scope>
    <source>
        <strain evidence="3 4">NRRL 20693</strain>
    </source>
</reference>
<dbReference type="Gene3D" id="3.30.360.10">
    <property type="entry name" value="Dihydrodipicolinate Reductase, domain 2"/>
    <property type="match status" value="1"/>
</dbReference>
<organism evidence="3 4">
    <name type="scientific">Fusarium heterosporum</name>
    <dbReference type="NCBI Taxonomy" id="42747"/>
    <lineage>
        <taxon>Eukaryota</taxon>
        <taxon>Fungi</taxon>
        <taxon>Dikarya</taxon>
        <taxon>Ascomycota</taxon>
        <taxon>Pezizomycotina</taxon>
        <taxon>Sordariomycetes</taxon>
        <taxon>Hypocreomycetidae</taxon>
        <taxon>Hypocreales</taxon>
        <taxon>Nectriaceae</taxon>
        <taxon>Fusarium</taxon>
        <taxon>Fusarium heterosporum species complex</taxon>
    </lineage>
</organism>
<dbReference type="OrthoDB" id="446809at2759"/>
<dbReference type="SUPFAM" id="SSF55347">
    <property type="entry name" value="Glyceraldehyde-3-phosphate dehydrogenase-like, C-terminal domain"/>
    <property type="match status" value="1"/>
</dbReference>
<evidence type="ECO:0000259" key="1">
    <source>
        <dbReference type="Pfam" id="PF01408"/>
    </source>
</evidence>
<evidence type="ECO:0000259" key="2">
    <source>
        <dbReference type="Pfam" id="PF22685"/>
    </source>
</evidence>
<dbReference type="GO" id="GO:0000166">
    <property type="term" value="F:nucleotide binding"/>
    <property type="evidence" value="ECO:0007669"/>
    <property type="project" value="InterPro"/>
</dbReference>
<dbReference type="InterPro" id="IPR036291">
    <property type="entry name" value="NAD(P)-bd_dom_sf"/>
</dbReference>
<feature type="domain" description="Gfo/Idh/MocA-like oxidoreductase N-terminal" evidence="1">
    <location>
        <begin position="4"/>
        <end position="134"/>
    </location>
</feature>
<dbReference type="InterPro" id="IPR051317">
    <property type="entry name" value="Gfo/Idh/MocA_oxidoreduct"/>
</dbReference>
<name>A0A8H5TDC9_FUSHE</name>
<dbReference type="Pfam" id="PF01408">
    <property type="entry name" value="GFO_IDH_MocA"/>
    <property type="match status" value="1"/>
</dbReference>
<dbReference type="Gene3D" id="3.40.50.720">
    <property type="entry name" value="NAD(P)-binding Rossmann-like Domain"/>
    <property type="match status" value="1"/>
</dbReference>